<feature type="compositionally biased region" description="Polar residues" evidence="1">
    <location>
        <begin position="87"/>
        <end position="99"/>
    </location>
</feature>
<feature type="compositionally biased region" description="Basic and acidic residues" evidence="1">
    <location>
        <begin position="149"/>
        <end position="159"/>
    </location>
</feature>
<name>A0A8T1PYM6_CARIL</name>
<dbReference type="EMBL" id="CM031815">
    <property type="protein sequence ID" value="KAG6646537.1"/>
    <property type="molecule type" value="Genomic_DNA"/>
</dbReference>
<organism evidence="2 3">
    <name type="scientific">Carya illinoinensis</name>
    <name type="common">Pecan</name>
    <dbReference type="NCBI Taxonomy" id="32201"/>
    <lineage>
        <taxon>Eukaryota</taxon>
        <taxon>Viridiplantae</taxon>
        <taxon>Streptophyta</taxon>
        <taxon>Embryophyta</taxon>
        <taxon>Tracheophyta</taxon>
        <taxon>Spermatophyta</taxon>
        <taxon>Magnoliopsida</taxon>
        <taxon>eudicotyledons</taxon>
        <taxon>Gunneridae</taxon>
        <taxon>Pentapetalae</taxon>
        <taxon>rosids</taxon>
        <taxon>fabids</taxon>
        <taxon>Fagales</taxon>
        <taxon>Juglandaceae</taxon>
        <taxon>Carya</taxon>
    </lineage>
</organism>
<dbReference type="OrthoDB" id="1531937at2759"/>
<evidence type="ECO:0000313" key="2">
    <source>
        <dbReference type="EMBL" id="KAG6646537.1"/>
    </source>
</evidence>
<reference evidence="2" key="1">
    <citation type="submission" date="2020-12" db="EMBL/GenBank/DDBJ databases">
        <title>WGS assembly of Carya illinoinensis cv. Pawnee.</title>
        <authorList>
            <person name="Platts A."/>
            <person name="Shu S."/>
            <person name="Wright S."/>
            <person name="Barry K."/>
            <person name="Edger P."/>
            <person name="Pires J.C."/>
            <person name="Schmutz J."/>
        </authorList>
    </citation>
    <scope>NUCLEOTIDE SEQUENCE</scope>
    <source>
        <tissue evidence="2">Leaf</tissue>
    </source>
</reference>
<gene>
    <name evidence="2" type="ORF">CIPAW_07G014300</name>
</gene>
<evidence type="ECO:0000256" key="1">
    <source>
        <dbReference type="SAM" id="MobiDB-lite"/>
    </source>
</evidence>
<dbReference type="Proteomes" id="UP000811609">
    <property type="component" value="Chromosome 7"/>
</dbReference>
<proteinExistence type="predicted"/>
<evidence type="ECO:0000313" key="3">
    <source>
        <dbReference type="Proteomes" id="UP000811609"/>
    </source>
</evidence>
<keyword evidence="3" id="KW-1185">Reference proteome</keyword>
<comment type="caution">
    <text evidence="2">The sequence shown here is derived from an EMBL/GenBank/DDBJ whole genome shotgun (WGS) entry which is preliminary data.</text>
</comment>
<protein>
    <submittedName>
        <fullName evidence="2">Uncharacterized protein</fullName>
    </submittedName>
</protein>
<sequence>MDQREHQLQYSNICIRLFNFLKSLASQALKIPSTLGPLPLMNHGFSRVPIPSAAQDGADSKIELEQDNASKTLEPFGDPHGRELQPVQDNNDSRMNSVKRQLEDEETLSAAASQPKAPKKAVSFHDVVEEMSSKPKQNKKMNKTTKKSTSLEREEDPKPLRSILKVGSKLNEKSDSFVNPCGDG</sequence>
<feature type="compositionally biased region" description="Basic residues" evidence="1">
    <location>
        <begin position="136"/>
        <end position="146"/>
    </location>
</feature>
<dbReference type="AlphaFoldDB" id="A0A8T1PYM6"/>
<accession>A0A8T1PYM6</accession>
<feature type="region of interest" description="Disordered" evidence="1">
    <location>
        <begin position="51"/>
        <end position="184"/>
    </location>
</feature>